<evidence type="ECO:0000313" key="2">
    <source>
        <dbReference type="EMBL" id="EPZ32230.1"/>
    </source>
</evidence>
<reference evidence="2 4" key="1">
    <citation type="journal article" date="2013" name="Curr. Biol.">
        <title>Shared signatures of parasitism and phylogenomics unite Cryptomycota and microsporidia.</title>
        <authorList>
            <person name="James T.Y."/>
            <person name="Pelin A."/>
            <person name="Bonen L."/>
            <person name="Ahrendt S."/>
            <person name="Sain D."/>
            <person name="Corradi N."/>
            <person name="Stajich J.E."/>
        </authorList>
    </citation>
    <scope>NUCLEOTIDE SEQUENCE [LARGE SCALE GENOMIC DNA]</scope>
    <source>
        <strain evidence="2 4">CSF55</strain>
        <strain evidence="2 4">CSF55</strain>
    </source>
</reference>
<evidence type="ECO:0000313" key="5">
    <source>
        <dbReference type="Proteomes" id="UP000281549"/>
    </source>
</evidence>
<accession>A0A075AQ26</accession>
<feature type="domain" description="Myb-like" evidence="1">
    <location>
        <begin position="15"/>
        <end position="53"/>
    </location>
</feature>
<reference evidence="3" key="3">
    <citation type="submission" date="2018-08" db="EMBL/GenBank/DDBJ databases">
        <title>Leveraging single-cell genomics to expand the Fungal Tree of Life.</title>
        <authorList>
            <consortium name="DOE Joint Genome Institute"/>
            <person name="Ahrendt S.R."/>
            <person name="Quandt C.A."/>
            <person name="Ciobanu D."/>
            <person name="Clum A."/>
            <person name="Salamov A."/>
            <person name="Andreopoulos B."/>
            <person name="Cheng J.-F."/>
            <person name="Woyke T."/>
            <person name="Pelin A."/>
            <person name="Henrissat B."/>
            <person name="Reynolds N."/>
            <person name="Benny G.L."/>
            <person name="Smith M.E."/>
            <person name="James T.Y."/>
            <person name="Grigoriev I.V."/>
        </authorList>
    </citation>
    <scope>NUCLEOTIDE SEQUENCE</scope>
    <source>
        <strain evidence="3">CSF55</strain>
    </source>
</reference>
<dbReference type="Proteomes" id="UP000030755">
    <property type="component" value="Unassembled WGS sequence"/>
</dbReference>
<name>A0A075AQ26_ROZAC</name>
<dbReference type="Gene3D" id="1.10.10.60">
    <property type="entry name" value="Homeodomain-like"/>
    <property type="match status" value="2"/>
</dbReference>
<evidence type="ECO:0000313" key="3">
    <source>
        <dbReference type="EMBL" id="RKP21177.1"/>
    </source>
</evidence>
<dbReference type="Proteomes" id="UP000281549">
    <property type="component" value="Unassembled WGS sequence"/>
</dbReference>
<dbReference type="SUPFAM" id="SSF46689">
    <property type="entry name" value="Homeodomain-like"/>
    <property type="match status" value="2"/>
</dbReference>
<evidence type="ECO:0000259" key="1">
    <source>
        <dbReference type="PROSITE" id="PS50090"/>
    </source>
</evidence>
<proteinExistence type="predicted"/>
<reference evidence="5" key="2">
    <citation type="journal article" date="2018" name="Nat. Microbiol.">
        <title>Leveraging single-cell genomics to expand the fungal tree of life.</title>
        <authorList>
            <person name="Ahrendt S.R."/>
            <person name="Quandt C.A."/>
            <person name="Ciobanu D."/>
            <person name="Clum A."/>
            <person name="Salamov A."/>
            <person name="Andreopoulos B."/>
            <person name="Cheng J.F."/>
            <person name="Woyke T."/>
            <person name="Pelin A."/>
            <person name="Henrissat B."/>
            <person name="Reynolds N.K."/>
            <person name="Benny G.L."/>
            <person name="Smith M.E."/>
            <person name="James T.Y."/>
            <person name="Grigoriev I.V."/>
        </authorList>
    </citation>
    <scope>NUCLEOTIDE SEQUENCE [LARGE SCALE GENOMIC DNA]</scope>
    <source>
        <strain evidence="5">CSF55</strain>
    </source>
</reference>
<dbReference type="InterPro" id="IPR001005">
    <property type="entry name" value="SANT/Myb"/>
</dbReference>
<dbReference type="AlphaFoldDB" id="A0A075AQ26"/>
<dbReference type="SMART" id="SM00717">
    <property type="entry name" value="SANT"/>
    <property type="match status" value="2"/>
</dbReference>
<dbReference type="InterPro" id="IPR009057">
    <property type="entry name" value="Homeodomain-like_sf"/>
</dbReference>
<protein>
    <recommendedName>
        <fullName evidence="1">Myb-like domain-containing protein</fullName>
    </recommendedName>
</protein>
<dbReference type="PROSITE" id="PS50090">
    <property type="entry name" value="MYB_LIKE"/>
    <property type="match status" value="1"/>
</dbReference>
<organism evidence="2 4">
    <name type="scientific">Rozella allomycis (strain CSF55)</name>
    <dbReference type="NCBI Taxonomy" id="988480"/>
    <lineage>
        <taxon>Eukaryota</taxon>
        <taxon>Fungi</taxon>
        <taxon>Fungi incertae sedis</taxon>
        <taxon>Cryptomycota</taxon>
        <taxon>Cryptomycota incertae sedis</taxon>
        <taxon>Rozella</taxon>
    </lineage>
</organism>
<dbReference type="OrthoDB" id="2143914at2759"/>
<dbReference type="EMBL" id="KE561167">
    <property type="protein sequence ID" value="EPZ32230.1"/>
    <property type="molecule type" value="Genomic_DNA"/>
</dbReference>
<keyword evidence="4" id="KW-1185">Reference proteome</keyword>
<dbReference type="HOGENOM" id="CLU_1409538_0_0_1"/>
<dbReference type="EMBL" id="ML004980">
    <property type="protein sequence ID" value="RKP21177.1"/>
    <property type="molecule type" value="Genomic_DNA"/>
</dbReference>
<evidence type="ECO:0000313" key="4">
    <source>
        <dbReference type="Proteomes" id="UP000030755"/>
    </source>
</evidence>
<sequence length="193" mass="23736">MFTTAFKFSPSLLIKGRWLPDEKEKLLSIYEKYGPAWPIFERFLKGRRAKHCRYFIRFRHMKPPTNNKRELGLYQMGCELINNKWYYVPEVPIPKRYVDILYLKTRPNYLTGVKIRRLGFEDTELRLLIEAYEEFGSNWRRIKYLLKGRDEEFCYEMLRQRSMDFYSINYYEDNKERLVSEMNEHQAKYKDVM</sequence>
<gene>
    <name evidence="2" type="ORF">O9G_002582</name>
    <name evidence="3" type="ORF">ROZALSC1DRAFT_27402</name>
</gene>